<feature type="compositionally biased region" description="Low complexity" evidence="1">
    <location>
        <begin position="770"/>
        <end position="785"/>
    </location>
</feature>
<feature type="compositionally biased region" description="Low complexity" evidence="1">
    <location>
        <begin position="193"/>
        <end position="223"/>
    </location>
</feature>
<feature type="compositionally biased region" description="Low complexity" evidence="1">
    <location>
        <begin position="653"/>
        <end position="691"/>
    </location>
</feature>
<feature type="compositionally biased region" description="Polar residues" evidence="1">
    <location>
        <begin position="153"/>
        <end position="165"/>
    </location>
</feature>
<dbReference type="EMBL" id="AJIX01000013">
    <property type="protein sequence ID" value="KGR13697.1"/>
    <property type="molecule type" value="Genomic_DNA"/>
</dbReference>
<dbReference type="GO" id="GO:0000981">
    <property type="term" value="F:DNA-binding transcription factor activity, RNA polymerase II-specific"/>
    <property type="evidence" value="ECO:0007669"/>
    <property type="project" value="InterPro"/>
</dbReference>
<evidence type="ECO:0000256" key="1">
    <source>
        <dbReference type="SAM" id="MobiDB-lite"/>
    </source>
</evidence>
<gene>
    <name evidence="2" type="ORF">MG3_02127</name>
</gene>
<dbReference type="AlphaFoldDB" id="A0AB34PXU1"/>
<dbReference type="Pfam" id="PF08731">
    <property type="entry name" value="AFT"/>
    <property type="match status" value="1"/>
</dbReference>
<dbReference type="InterPro" id="IPR014842">
    <property type="entry name" value="AFT"/>
</dbReference>
<evidence type="ECO:0000313" key="3">
    <source>
        <dbReference type="Proteomes" id="UP000030161"/>
    </source>
</evidence>
<organism evidence="2 3">
    <name type="scientific">Candida albicans P78048</name>
    <dbReference type="NCBI Taxonomy" id="1094989"/>
    <lineage>
        <taxon>Eukaryota</taxon>
        <taxon>Fungi</taxon>
        <taxon>Dikarya</taxon>
        <taxon>Ascomycota</taxon>
        <taxon>Saccharomycotina</taxon>
        <taxon>Pichiomycetes</taxon>
        <taxon>Debaryomycetaceae</taxon>
        <taxon>Candida/Lodderomyces clade</taxon>
        <taxon>Candida</taxon>
    </lineage>
</organism>
<reference evidence="2 3" key="1">
    <citation type="submission" date="2013-12" db="EMBL/GenBank/DDBJ databases">
        <title>The Genome Sequence of Candida albicans P78048.</title>
        <authorList>
            <consortium name="The Broad Institute Genome Sequencing Platform"/>
            <consortium name="The Broad Institute Genome Sequencing Center for Infectious Disease"/>
            <person name="Cuomo C."/>
            <person name="Bennett R."/>
            <person name="Hirakawa M."/>
            <person name="Noverr M."/>
            <person name="Mitchell A."/>
            <person name="Young S.K."/>
            <person name="Zeng Q."/>
            <person name="Gargeya S."/>
            <person name="Fitzgerald M."/>
            <person name="Abouelleil A."/>
            <person name="Alvarado L."/>
            <person name="Berlin A.M."/>
            <person name="Chapman S.B."/>
            <person name="Dewar J."/>
            <person name="Goldberg J."/>
            <person name="Griggs A."/>
            <person name="Gujja S."/>
            <person name="Hansen M."/>
            <person name="Howarth C."/>
            <person name="Imamovic A."/>
            <person name="Larimer J."/>
            <person name="McCowan C."/>
            <person name="Murphy C."/>
            <person name="Pearson M."/>
            <person name="Priest M."/>
            <person name="Roberts A."/>
            <person name="Saif S."/>
            <person name="Shea T."/>
            <person name="Sykes S."/>
            <person name="Wortman J."/>
            <person name="Nusbaum C."/>
            <person name="Birren B."/>
        </authorList>
    </citation>
    <scope>NUCLEOTIDE SEQUENCE [LARGE SCALE GENOMIC DNA]</scope>
    <source>
        <strain evidence="2 3">P78048</strain>
    </source>
</reference>
<feature type="compositionally biased region" description="Polar residues" evidence="1">
    <location>
        <begin position="642"/>
        <end position="652"/>
    </location>
</feature>
<feature type="region of interest" description="Disordered" evidence="1">
    <location>
        <begin position="243"/>
        <end position="274"/>
    </location>
</feature>
<dbReference type="Proteomes" id="UP000030161">
    <property type="component" value="Unassembled WGS sequence"/>
</dbReference>
<feature type="compositionally biased region" description="Basic residues" evidence="1">
    <location>
        <begin position="256"/>
        <end position="274"/>
    </location>
</feature>
<proteinExistence type="predicted"/>
<feature type="compositionally biased region" description="Polar residues" evidence="1">
    <location>
        <begin position="744"/>
        <end position="769"/>
    </location>
</feature>
<feature type="compositionally biased region" description="Low complexity" evidence="1">
    <location>
        <begin position="701"/>
        <end position="714"/>
    </location>
</feature>
<evidence type="ECO:0008006" key="4">
    <source>
        <dbReference type="Google" id="ProtNLM"/>
    </source>
</evidence>
<feature type="compositionally biased region" description="Low complexity" evidence="1">
    <location>
        <begin position="476"/>
        <end position="513"/>
    </location>
</feature>
<dbReference type="GO" id="GO:0010106">
    <property type="term" value="P:cellular response to iron ion starvation"/>
    <property type="evidence" value="ECO:0007669"/>
    <property type="project" value="InterPro"/>
</dbReference>
<feature type="compositionally biased region" description="Polar residues" evidence="1">
    <location>
        <begin position="514"/>
        <end position="539"/>
    </location>
</feature>
<feature type="region of interest" description="Disordered" evidence="1">
    <location>
        <begin position="142"/>
        <end position="231"/>
    </location>
</feature>
<name>A0AB34PXU1_CANAX</name>
<feature type="region of interest" description="Disordered" evidence="1">
    <location>
        <begin position="744"/>
        <end position="794"/>
    </location>
</feature>
<feature type="compositionally biased region" description="Polar residues" evidence="1">
    <location>
        <begin position="449"/>
        <end position="460"/>
    </location>
</feature>
<feature type="region of interest" description="Disordered" evidence="1">
    <location>
        <begin position="449"/>
        <end position="541"/>
    </location>
</feature>
<feature type="region of interest" description="Disordered" evidence="1">
    <location>
        <begin position="330"/>
        <end position="365"/>
    </location>
</feature>
<accession>A0AB34PXU1</accession>
<sequence length="794" mass="87518">MTDRVTHRVSLDDLNLEKQKFDSKDDIKPWLQDNLQSTKGINVVIERSDTSKIIFKCKNKEKKTKIVESKKTASKTMIRKHTSCPFKIRANYSVRNKVWTLSIVSDEHDHVVDLPRSFVGKNLISNTIPGSSLNVLDSVAPRSNKKGIKPTSEIANTPSVTSYSPSCAVKRNEDVDAPKISSKKARNLTKKPSTQSTRSSSSSDGSSIVSFGSLTSQSSSTSLPENYKGQVPTSMDSMVVEESLTGKSLKPAASHPVKRKNMKANTMKKSKKLKQNPIVVSPIEEDSNLNSFDDANIDLQRQQSLQSPLSHLVQNQDPISLEQTPQLHTVYPQPRHSKQSSSLLKKNQQQDRIPDNMPLQPQENNRTLQNFPLNQFNANEILQNVQQVVRETVKSEILDSPNIDNTYKTDMMDSFVSSVILDYKDYLSSQFLFSLKQNLYDRREATHTNVDLEQNGSNENLFDEQPQHKHNHQHNENQFSYQSQIQNQRQNQNQAQNQNQSQSQTPGQNSNQNDSQTQIPLQGQTPQDRKSAMQQNWIPGSTPGVGGLIRLSPLLNDNDNNEYAAVAAAAVVGSTPGNPNGNSLENFTHLPGINSSTLNYLMQLPHPSANPNSGGVSSSQPASLMSLQGHQGLLQQQQQQQPMFSMQNSGQQLPPLSSIPKLPSSNNANVNLNSSSTLPLPLNNTGPTLNPSSLLKSTSRNSTNSGNINVNNINNSNNNSNSAFNSVFLNSSITTNPAFIFNSQGNPTNSNQSMVNSIMTTNSNKDGTATSNNNSSGNTSNNLLNDMPNYGPGW</sequence>
<dbReference type="GO" id="GO:0045944">
    <property type="term" value="P:positive regulation of transcription by RNA polymerase II"/>
    <property type="evidence" value="ECO:0007669"/>
    <property type="project" value="InterPro"/>
</dbReference>
<feature type="region of interest" description="Disordered" evidence="1">
    <location>
        <begin position="638"/>
        <end position="714"/>
    </location>
</feature>
<evidence type="ECO:0000313" key="2">
    <source>
        <dbReference type="EMBL" id="KGR13697.1"/>
    </source>
</evidence>
<comment type="caution">
    <text evidence="2">The sequence shown here is derived from an EMBL/GenBank/DDBJ whole genome shotgun (WGS) entry which is preliminary data.</text>
</comment>
<protein>
    <recommendedName>
        <fullName evidence="4">Iron-regulated transcriptional activator AFT2</fullName>
    </recommendedName>
</protein>